<dbReference type="SUPFAM" id="SSF53098">
    <property type="entry name" value="Ribonuclease H-like"/>
    <property type="match status" value="1"/>
</dbReference>
<evidence type="ECO:0000259" key="1">
    <source>
        <dbReference type="SMART" id="SM00479"/>
    </source>
</evidence>
<gene>
    <name evidence="2" type="ORF">A3G49_01330</name>
</gene>
<dbReference type="InterPro" id="IPR013520">
    <property type="entry name" value="Ribonucl_H"/>
</dbReference>
<comment type="caution">
    <text evidence="2">The sequence shown here is derived from an EMBL/GenBank/DDBJ whole genome shotgun (WGS) entry which is preliminary data.</text>
</comment>
<dbReference type="InterPro" id="IPR036397">
    <property type="entry name" value="RNaseH_sf"/>
</dbReference>
<protein>
    <recommendedName>
        <fullName evidence="1">Exonuclease domain-containing protein</fullName>
    </recommendedName>
</protein>
<dbReference type="CDD" id="cd06127">
    <property type="entry name" value="DEDDh"/>
    <property type="match status" value="1"/>
</dbReference>
<accession>A0A1G2LNU0</accession>
<reference evidence="2 3" key="1">
    <citation type="journal article" date="2016" name="Nat. Commun.">
        <title>Thousands of microbial genomes shed light on interconnected biogeochemical processes in an aquifer system.</title>
        <authorList>
            <person name="Anantharaman K."/>
            <person name="Brown C.T."/>
            <person name="Hug L.A."/>
            <person name="Sharon I."/>
            <person name="Castelle C.J."/>
            <person name="Probst A.J."/>
            <person name="Thomas B.C."/>
            <person name="Singh A."/>
            <person name="Wilkins M.J."/>
            <person name="Karaoz U."/>
            <person name="Brodie E.L."/>
            <person name="Williams K.H."/>
            <person name="Hubbard S.S."/>
            <person name="Banfield J.F."/>
        </authorList>
    </citation>
    <scope>NUCLEOTIDE SEQUENCE [LARGE SCALE GENOMIC DNA]</scope>
</reference>
<evidence type="ECO:0000313" key="2">
    <source>
        <dbReference type="EMBL" id="OHA13275.1"/>
    </source>
</evidence>
<dbReference type="SMART" id="SM00479">
    <property type="entry name" value="EXOIII"/>
    <property type="match status" value="1"/>
</dbReference>
<dbReference type="GO" id="GO:0003676">
    <property type="term" value="F:nucleic acid binding"/>
    <property type="evidence" value="ECO:0007669"/>
    <property type="project" value="InterPro"/>
</dbReference>
<dbReference type="Proteomes" id="UP000177171">
    <property type="component" value="Unassembled WGS sequence"/>
</dbReference>
<dbReference type="Pfam" id="PF00929">
    <property type="entry name" value="RNase_T"/>
    <property type="match status" value="1"/>
</dbReference>
<name>A0A1G2LNU0_9BACT</name>
<dbReference type="Gene3D" id="3.30.420.10">
    <property type="entry name" value="Ribonuclease H-like superfamily/Ribonuclease H"/>
    <property type="match status" value="1"/>
</dbReference>
<dbReference type="AlphaFoldDB" id="A0A1G2LNU0"/>
<sequence length="182" mass="21139">MQEEIYISVDVECSGRNRPGYYNMLSIGACPVYDTSQRFYVELKPLNDNYEPESLAVCGLDMEHLKQFGTPPEKAMRKFAVWVKRVSGGKKPVFVAFFAPFDHMFVDWYFATFLGHNPFENAVLCAKAYYMGLTGKMWQESSKSNLIFRTDFPHTHNALDDALEQADLFRQMLEYQKENRAR</sequence>
<feature type="domain" description="Exonuclease" evidence="1">
    <location>
        <begin position="5"/>
        <end position="178"/>
    </location>
</feature>
<dbReference type="GO" id="GO:0004527">
    <property type="term" value="F:exonuclease activity"/>
    <property type="evidence" value="ECO:0007669"/>
    <property type="project" value="UniProtKB-ARBA"/>
</dbReference>
<organism evidence="2 3">
    <name type="scientific">Candidatus Sungbacteria bacterium RIFCSPLOWO2_12_FULL_41_11</name>
    <dbReference type="NCBI Taxonomy" id="1802286"/>
    <lineage>
        <taxon>Bacteria</taxon>
        <taxon>Candidatus Sungiibacteriota</taxon>
    </lineage>
</organism>
<evidence type="ECO:0000313" key="3">
    <source>
        <dbReference type="Proteomes" id="UP000177171"/>
    </source>
</evidence>
<proteinExistence type="predicted"/>
<dbReference type="EMBL" id="MHQY01000031">
    <property type="protein sequence ID" value="OHA13275.1"/>
    <property type="molecule type" value="Genomic_DNA"/>
</dbReference>
<dbReference type="InterPro" id="IPR012337">
    <property type="entry name" value="RNaseH-like_sf"/>
</dbReference>